<proteinExistence type="predicted"/>
<accession>A0AAN8L0Q8</accession>
<keyword evidence="1 3" id="KW-0430">Lectin</keyword>
<dbReference type="InterPro" id="IPR018586">
    <property type="entry name" value="Brinker_DNA-bd"/>
</dbReference>
<sequence length="247" mass="27864">MAAFKRHAYDAEFKLKAVGHAVEYGNRAAAREFNINESMVRKWRKQEDDLRQVTVNGQDLHVFNYRIPVESVNALQIGGDVSIQTITVIGGGYPAGDEIGSNLPVMDGQPIYNPPVPYSLMIPGGMCPKKTIVIRGMVPLGANRFSINFMVGGSRDIVFHINPRLQEGEVVRNSLIGGSWETEEREISINPFQEGQYFDMSIRCGNQRFKVFVNGQHFCDFSHRFQNFSEIDTLELEGDVQISYVHF</sequence>
<keyword evidence="2" id="KW-0677">Repeat</keyword>
<organism evidence="5 6">
    <name type="scientific">Coregonus suidteri</name>
    <dbReference type="NCBI Taxonomy" id="861788"/>
    <lineage>
        <taxon>Eukaryota</taxon>
        <taxon>Metazoa</taxon>
        <taxon>Chordata</taxon>
        <taxon>Craniata</taxon>
        <taxon>Vertebrata</taxon>
        <taxon>Euteleostomi</taxon>
        <taxon>Actinopterygii</taxon>
        <taxon>Neopterygii</taxon>
        <taxon>Teleostei</taxon>
        <taxon>Protacanthopterygii</taxon>
        <taxon>Salmoniformes</taxon>
        <taxon>Salmonidae</taxon>
        <taxon>Coregoninae</taxon>
        <taxon>Coregonus</taxon>
    </lineage>
</organism>
<reference evidence="5 6" key="1">
    <citation type="submission" date="2021-04" db="EMBL/GenBank/DDBJ databases">
        <authorList>
            <person name="De Guttry C."/>
            <person name="Zahm M."/>
            <person name="Klopp C."/>
            <person name="Cabau C."/>
            <person name="Louis A."/>
            <person name="Berthelot C."/>
            <person name="Parey E."/>
            <person name="Roest Crollius H."/>
            <person name="Montfort J."/>
            <person name="Robinson-Rechavi M."/>
            <person name="Bucao C."/>
            <person name="Bouchez O."/>
            <person name="Gislard M."/>
            <person name="Lluch J."/>
            <person name="Milhes M."/>
            <person name="Lampietro C."/>
            <person name="Lopez Roques C."/>
            <person name="Donnadieu C."/>
            <person name="Braasch I."/>
            <person name="Desvignes T."/>
            <person name="Postlethwait J."/>
            <person name="Bobe J."/>
            <person name="Wedekind C."/>
            <person name="Guiguen Y."/>
        </authorList>
    </citation>
    <scope>NUCLEOTIDE SEQUENCE [LARGE SCALE GENOMIC DNA]</scope>
    <source>
        <strain evidence="5">Cs_M1</strain>
        <tissue evidence="5">Blood</tissue>
    </source>
</reference>
<evidence type="ECO:0000313" key="5">
    <source>
        <dbReference type="EMBL" id="KAK6296291.1"/>
    </source>
</evidence>
<protein>
    <recommendedName>
        <fullName evidence="3">Galectin</fullName>
    </recommendedName>
</protein>
<evidence type="ECO:0000313" key="6">
    <source>
        <dbReference type="Proteomes" id="UP001356427"/>
    </source>
</evidence>
<dbReference type="PANTHER" id="PTHR11346">
    <property type="entry name" value="GALECTIN"/>
    <property type="match status" value="1"/>
</dbReference>
<evidence type="ECO:0000256" key="2">
    <source>
        <dbReference type="ARBA" id="ARBA00022737"/>
    </source>
</evidence>
<dbReference type="Gene3D" id="1.10.10.60">
    <property type="entry name" value="Homeodomain-like"/>
    <property type="match status" value="1"/>
</dbReference>
<dbReference type="InterPro" id="IPR009057">
    <property type="entry name" value="Homeodomain-like_sf"/>
</dbReference>
<dbReference type="SUPFAM" id="SSF49899">
    <property type="entry name" value="Concanavalin A-like lectins/glucanases"/>
    <property type="match status" value="2"/>
</dbReference>
<feature type="domain" description="Galectin" evidence="4">
    <location>
        <begin position="1"/>
        <end position="89"/>
    </location>
</feature>
<dbReference type="Pfam" id="PF09607">
    <property type="entry name" value="BrkDBD"/>
    <property type="match status" value="1"/>
</dbReference>
<evidence type="ECO:0000259" key="4">
    <source>
        <dbReference type="PROSITE" id="PS51304"/>
    </source>
</evidence>
<evidence type="ECO:0000256" key="3">
    <source>
        <dbReference type="RuleBase" id="RU102079"/>
    </source>
</evidence>
<name>A0AAN8L0Q8_9TELE</name>
<dbReference type="SUPFAM" id="SSF46689">
    <property type="entry name" value="Homeodomain-like"/>
    <property type="match status" value="1"/>
</dbReference>
<gene>
    <name evidence="5" type="ORF">J4Q44_G00340040</name>
</gene>
<keyword evidence="6" id="KW-1185">Reference proteome</keyword>
<dbReference type="SMART" id="SM00276">
    <property type="entry name" value="GLECT"/>
    <property type="match status" value="1"/>
</dbReference>
<dbReference type="GO" id="GO:0030246">
    <property type="term" value="F:carbohydrate binding"/>
    <property type="evidence" value="ECO:0007669"/>
    <property type="project" value="UniProtKB-UniRule"/>
</dbReference>
<feature type="domain" description="Galectin" evidence="4">
    <location>
        <begin position="118"/>
        <end position="247"/>
    </location>
</feature>
<dbReference type="Pfam" id="PF00337">
    <property type="entry name" value="Gal-bind_lectin"/>
    <property type="match status" value="1"/>
</dbReference>
<dbReference type="InterPro" id="IPR013320">
    <property type="entry name" value="ConA-like_dom_sf"/>
</dbReference>
<dbReference type="InterPro" id="IPR001079">
    <property type="entry name" value="Galectin_CRD"/>
</dbReference>
<dbReference type="FunFam" id="2.60.120.200:FF:000124">
    <property type="entry name" value="Galectin-4"/>
    <property type="match status" value="1"/>
</dbReference>
<dbReference type="PROSITE" id="PS51304">
    <property type="entry name" value="GALECTIN"/>
    <property type="match status" value="2"/>
</dbReference>
<evidence type="ECO:0000256" key="1">
    <source>
        <dbReference type="ARBA" id="ARBA00022734"/>
    </source>
</evidence>
<dbReference type="Proteomes" id="UP001356427">
    <property type="component" value="Unassembled WGS sequence"/>
</dbReference>
<dbReference type="CDD" id="cd00070">
    <property type="entry name" value="GLECT"/>
    <property type="match status" value="1"/>
</dbReference>
<dbReference type="Gene3D" id="2.60.120.200">
    <property type="match status" value="1"/>
</dbReference>
<dbReference type="EMBL" id="JAGTTL010000033">
    <property type="protein sequence ID" value="KAK6296291.1"/>
    <property type="molecule type" value="Genomic_DNA"/>
</dbReference>
<dbReference type="InterPro" id="IPR044156">
    <property type="entry name" value="Galectin-like"/>
</dbReference>
<dbReference type="SMART" id="SM00908">
    <property type="entry name" value="Gal-bind_lectin"/>
    <property type="match status" value="1"/>
</dbReference>
<dbReference type="PANTHER" id="PTHR11346:SF32">
    <property type="entry name" value="GALECTIN-4"/>
    <property type="match status" value="1"/>
</dbReference>
<comment type="caution">
    <text evidence="5">The sequence shown here is derived from an EMBL/GenBank/DDBJ whole genome shotgun (WGS) entry which is preliminary data.</text>
</comment>
<dbReference type="AlphaFoldDB" id="A0AAN8L0Q8"/>